<dbReference type="Proteomes" id="UP001551210">
    <property type="component" value="Unassembled WGS sequence"/>
</dbReference>
<proteinExistence type="predicted"/>
<comment type="caution">
    <text evidence="1">The sequence shown here is derived from an EMBL/GenBank/DDBJ whole genome shotgun (WGS) entry which is preliminary data.</text>
</comment>
<dbReference type="Gene3D" id="3.30.750.24">
    <property type="entry name" value="STAS domain"/>
    <property type="match status" value="1"/>
</dbReference>
<accession>A0ABV3CTW3</accession>
<keyword evidence="2" id="KW-1185">Reference proteome</keyword>
<protein>
    <submittedName>
        <fullName evidence="1">Uncharacterized protein</fullName>
    </submittedName>
</protein>
<evidence type="ECO:0000313" key="2">
    <source>
        <dbReference type="Proteomes" id="UP001551210"/>
    </source>
</evidence>
<dbReference type="EMBL" id="JBEZAM010000010">
    <property type="protein sequence ID" value="MEU7293665.1"/>
    <property type="molecule type" value="Genomic_DNA"/>
</dbReference>
<gene>
    <name evidence="1" type="ORF">AB0A76_10735</name>
</gene>
<organism evidence="1 2">
    <name type="scientific">Streptomyces exfoliatus</name>
    <name type="common">Streptomyces hydrogenans</name>
    <dbReference type="NCBI Taxonomy" id="1905"/>
    <lineage>
        <taxon>Bacteria</taxon>
        <taxon>Bacillati</taxon>
        <taxon>Actinomycetota</taxon>
        <taxon>Actinomycetes</taxon>
        <taxon>Kitasatosporales</taxon>
        <taxon>Streptomycetaceae</taxon>
        <taxon>Streptomyces</taxon>
    </lineage>
</organism>
<dbReference type="RefSeq" id="WP_030212503.1">
    <property type="nucleotide sequence ID" value="NZ_JBEZAM010000010.1"/>
</dbReference>
<evidence type="ECO:0000313" key="1">
    <source>
        <dbReference type="EMBL" id="MEU7293665.1"/>
    </source>
</evidence>
<sequence>MLISHAVRHHVLRVTLHRDLDVTNRAAGALQIQALVQAHRPVRVVITVPTADPTPATLSTLARAHRMCASLGIPLALSGASARTRRLLDVTAE</sequence>
<dbReference type="InterPro" id="IPR036513">
    <property type="entry name" value="STAS_dom_sf"/>
</dbReference>
<reference evidence="1 2" key="1">
    <citation type="submission" date="2024-06" db="EMBL/GenBank/DDBJ databases">
        <title>The Natural Products Discovery Center: Release of the First 8490 Sequenced Strains for Exploring Actinobacteria Biosynthetic Diversity.</title>
        <authorList>
            <person name="Kalkreuter E."/>
            <person name="Kautsar S.A."/>
            <person name="Yang D."/>
            <person name="Bader C.D."/>
            <person name="Teijaro C.N."/>
            <person name="Fluegel L."/>
            <person name="Davis C.M."/>
            <person name="Simpson J.R."/>
            <person name="Lauterbach L."/>
            <person name="Steele A.D."/>
            <person name="Gui C."/>
            <person name="Meng S."/>
            <person name="Li G."/>
            <person name="Viehrig K."/>
            <person name="Ye F."/>
            <person name="Su P."/>
            <person name="Kiefer A.F."/>
            <person name="Nichols A."/>
            <person name="Cepeda A.J."/>
            <person name="Yan W."/>
            <person name="Fan B."/>
            <person name="Jiang Y."/>
            <person name="Adhikari A."/>
            <person name="Zheng C.-J."/>
            <person name="Schuster L."/>
            <person name="Cowan T.M."/>
            <person name="Smanski M.J."/>
            <person name="Chevrette M.G."/>
            <person name="De Carvalho L.P.S."/>
            <person name="Shen B."/>
        </authorList>
    </citation>
    <scope>NUCLEOTIDE SEQUENCE [LARGE SCALE GENOMIC DNA]</scope>
    <source>
        <strain evidence="1 2">NPDC045705</strain>
    </source>
</reference>
<name>A0ABV3CTW3_STREX</name>